<evidence type="ECO:0000256" key="4">
    <source>
        <dbReference type="ARBA" id="ARBA00022692"/>
    </source>
</evidence>
<keyword evidence="12" id="KW-0675">Receptor</keyword>
<dbReference type="InterPro" id="IPR000531">
    <property type="entry name" value="Beta-barrel_TonB"/>
</dbReference>
<evidence type="ECO:0000256" key="8">
    <source>
        <dbReference type="PROSITE-ProRule" id="PRU01360"/>
    </source>
</evidence>
<evidence type="ECO:0000313" key="13">
    <source>
        <dbReference type="Proteomes" id="UP000613030"/>
    </source>
</evidence>
<evidence type="ECO:0000259" key="11">
    <source>
        <dbReference type="Pfam" id="PF07715"/>
    </source>
</evidence>
<protein>
    <submittedName>
        <fullName evidence="12">TonB-dependent receptor</fullName>
    </submittedName>
</protein>
<dbReference type="Pfam" id="PF13715">
    <property type="entry name" value="CarbopepD_reg_2"/>
    <property type="match status" value="1"/>
</dbReference>
<dbReference type="Gene3D" id="2.170.130.10">
    <property type="entry name" value="TonB-dependent receptor, plug domain"/>
    <property type="match status" value="1"/>
</dbReference>
<keyword evidence="6 8" id="KW-0472">Membrane</keyword>
<comment type="caution">
    <text evidence="12">The sequence shown here is derived from an EMBL/GenBank/DDBJ whole genome shotgun (WGS) entry which is preliminary data.</text>
</comment>
<keyword evidence="2 8" id="KW-0813">Transport</keyword>
<accession>A0ABS1L242</accession>
<gene>
    <name evidence="12" type="ORF">JI741_30525</name>
</gene>
<dbReference type="InterPro" id="IPR023997">
    <property type="entry name" value="TonB-dep_OMP_SusC/RagA_CS"/>
</dbReference>
<keyword evidence="3 8" id="KW-1134">Transmembrane beta strand</keyword>
<evidence type="ECO:0000256" key="5">
    <source>
        <dbReference type="ARBA" id="ARBA00023077"/>
    </source>
</evidence>
<dbReference type="InterPro" id="IPR023996">
    <property type="entry name" value="TonB-dep_OMP_SusC/RagA"/>
</dbReference>
<feature type="domain" description="TonB-dependent receptor plug" evidence="11">
    <location>
        <begin position="154"/>
        <end position="269"/>
    </location>
</feature>
<keyword evidence="5 9" id="KW-0798">TonB box</keyword>
<evidence type="ECO:0000256" key="9">
    <source>
        <dbReference type="RuleBase" id="RU003357"/>
    </source>
</evidence>
<dbReference type="Pfam" id="PF00593">
    <property type="entry name" value="TonB_dep_Rec_b-barrel"/>
    <property type="match status" value="1"/>
</dbReference>
<comment type="similarity">
    <text evidence="8 9">Belongs to the TonB-dependent receptor family.</text>
</comment>
<dbReference type="Gene3D" id="2.60.40.1120">
    <property type="entry name" value="Carboxypeptidase-like, regulatory domain"/>
    <property type="match status" value="1"/>
</dbReference>
<dbReference type="InterPro" id="IPR037066">
    <property type="entry name" value="Plug_dom_sf"/>
</dbReference>
<evidence type="ECO:0000256" key="1">
    <source>
        <dbReference type="ARBA" id="ARBA00004571"/>
    </source>
</evidence>
<dbReference type="NCBIfam" id="TIGR04057">
    <property type="entry name" value="SusC_RagA_signa"/>
    <property type="match status" value="1"/>
</dbReference>
<dbReference type="NCBIfam" id="TIGR04056">
    <property type="entry name" value="OMP_RagA_SusC"/>
    <property type="match status" value="1"/>
</dbReference>
<dbReference type="Gene3D" id="2.40.170.20">
    <property type="entry name" value="TonB-dependent receptor, beta-barrel domain"/>
    <property type="match status" value="1"/>
</dbReference>
<sequence>MTSNGCSDRSVAPGGSSPKTATEIIRYKIQPNLKCMRELFTTRFKWMTAMLLLSSTLAWAQSKVVTGKITSSEDGAGLPGVNVLEKGTSNGTVSDVNGMFTLSVPDNGTLVFSFIGYRSQEVPVGAQSTINVNLEADVTSLSEIVVVGYGQQEKKDVTGVVTAVDSKSFNKGAIVSPDQLITGKVAGVQIAPADGQPGSGSSIRIRGGTSINASNEPLYVVDGIPVVSDGTAAGRNPLNFINTNDIETFTVLKDASAAAIYGSRAANGVILITTKRGKSGSPTLSYDGFVSAGQVAKQYDVFNADQFRSIVTFYAPQNLKYLGDAASSEVANKSYDTNWQNEIFQTAVGQSHNISLSGGTDKSNYRISLGHLEQDGIIKTSYTKKTNIGFNYSQLALDDALKIDINVKGAATEDRYSADVIGAAIAFDPTHPVYDSKSPFGGYYEFYDSISGKRVPKVNSPNNPVSSLNQTQDIGQVLRSLGNLQVDYKVKLIPGLRFNANLGYDVTRGQRKNFLPSTLKAQNSPDTGKVVIQNPYKNSMLFEGYVNYSRDLASIKSKIDATAGYSWQSFYAENHGYTSTGLSTNIYGYNNPSVARRTVPFDPLSTTAIPSLGENRLISFFGRVNYSYNDKYLLTVNVRRDGSTRFGPNNKWGTFPSAALGWRIVNETFMANQNLFSDLKLRAGYGITGNQDIGNFRYLGTYTPSDPQAQYQFGSAFYTTIRPSGYDTNLQWEQTAASNIGVDFGFLQGRISGSIEVYQKNTSKLLFTRAVAPGANLTNTILTNIGKVQNKGIELTIDAVAVSTTKLTWNLGFNASYNQNKIVTLDGNNDPDFPGYTTGDISGGVGNKIQILRVGQPVNAFYVFQHKTGVDGKPVNDNLGTEDKLNMYVDQNTDGIINEKDLVPYKRPAPRVLMGLTSQVNYGNFDLSFTLRAALGNYVYNNVAANSMFQRAADSFRPNNLITDALRANYYTPQYFSDFYVENASFLRMDNLTLGYSVKQLTKTNVRVYATVQNAFVITKYTGLDPEAPVSGIDNNLYPRARTFVLGVHIGL</sequence>
<dbReference type="InterPro" id="IPR036942">
    <property type="entry name" value="Beta-barrel_TonB_sf"/>
</dbReference>
<dbReference type="Proteomes" id="UP000613030">
    <property type="component" value="Unassembled WGS sequence"/>
</dbReference>
<proteinExistence type="inferred from homology"/>
<dbReference type="SUPFAM" id="SSF56935">
    <property type="entry name" value="Porins"/>
    <property type="match status" value="1"/>
</dbReference>
<comment type="subcellular location">
    <subcellularLocation>
        <location evidence="1 8">Cell outer membrane</location>
        <topology evidence="1 8">Multi-pass membrane protein</topology>
    </subcellularLocation>
</comment>
<keyword evidence="4 8" id="KW-0812">Transmembrane</keyword>
<dbReference type="PROSITE" id="PS52016">
    <property type="entry name" value="TONB_DEPENDENT_REC_3"/>
    <property type="match status" value="1"/>
</dbReference>
<keyword evidence="13" id="KW-1185">Reference proteome</keyword>
<dbReference type="InterPro" id="IPR039426">
    <property type="entry name" value="TonB-dep_rcpt-like"/>
</dbReference>
<dbReference type="EMBL" id="JAERRB010000018">
    <property type="protein sequence ID" value="MBL0745607.1"/>
    <property type="molecule type" value="Genomic_DNA"/>
</dbReference>
<evidence type="ECO:0000256" key="2">
    <source>
        <dbReference type="ARBA" id="ARBA00022448"/>
    </source>
</evidence>
<evidence type="ECO:0000256" key="3">
    <source>
        <dbReference type="ARBA" id="ARBA00022452"/>
    </source>
</evidence>
<dbReference type="InterPro" id="IPR008969">
    <property type="entry name" value="CarboxyPept-like_regulatory"/>
</dbReference>
<reference evidence="12 13" key="1">
    <citation type="submission" date="2021-01" db="EMBL/GenBank/DDBJ databases">
        <title>Chryseolinea sp. Jin1 Genome sequencing and assembly.</title>
        <authorList>
            <person name="Kim I."/>
        </authorList>
    </citation>
    <scope>NUCLEOTIDE SEQUENCE [LARGE SCALE GENOMIC DNA]</scope>
    <source>
        <strain evidence="12 13">Jin1</strain>
    </source>
</reference>
<dbReference type="Pfam" id="PF07715">
    <property type="entry name" value="Plug"/>
    <property type="match status" value="1"/>
</dbReference>
<keyword evidence="7 8" id="KW-0998">Cell outer membrane</keyword>
<dbReference type="SUPFAM" id="SSF49464">
    <property type="entry name" value="Carboxypeptidase regulatory domain-like"/>
    <property type="match status" value="1"/>
</dbReference>
<name>A0ABS1L242_9BACT</name>
<feature type="domain" description="TonB-dependent receptor-like beta-barrel" evidence="10">
    <location>
        <begin position="500"/>
        <end position="1014"/>
    </location>
</feature>
<evidence type="ECO:0000256" key="7">
    <source>
        <dbReference type="ARBA" id="ARBA00023237"/>
    </source>
</evidence>
<dbReference type="InterPro" id="IPR012910">
    <property type="entry name" value="Plug_dom"/>
</dbReference>
<evidence type="ECO:0000259" key="10">
    <source>
        <dbReference type="Pfam" id="PF00593"/>
    </source>
</evidence>
<organism evidence="12 13">
    <name type="scientific">Chryseolinea lacunae</name>
    <dbReference type="NCBI Taxonomy" id="2801331"/>
    <lineage>
        <taxon>Bacteria</taxon>
        <taxon>Pseudomonadati</taxon>
        <taxon>Bacteroidota</taxon>
        <taxon>Cytophagia</taxon>
        <taxon>Cytophagales</taxon>
        <taxon>Fulvivirgaceae</taxon>
        <taxon>Chryseolinea</taxon>
    </lineage>
</organism>
<evidence type="ECO:0000313" key="12">
    <source>
        <dbReference type="EMBL" id="MBL0745607.1"/>
    </source>
</evidence>
<evidence type="ECO:0000256" key="6">
    <source>
        <dbReference type="ARBA" id="ARBA00023136"/>
    </source>
</evidence>